<name>A0A8K1CVY3_PYTOL</name>
<gene>
    <name evidence="3" type="ORF">Poli38472_001836</name>
</gene>
<feature type="compositionally biased region" description="Low complexity" evidence="1">
    <location>
        <begin position="453"/>
        <end position="471"/>
    </location>
</feature>
<comment type="caution">
    <text evidence="3">The sequence shown here is derived from an EMBL/GenBank/DDBJ whole genome shotgun (WGS) entry which is preliminary data.</text>
</comment>
<dbReference type="InterPro" id="IPR035992">
    <property type="entry name" value="Ricin_B-like_lectins"/>
</dbReference>
<sequence>MKLATCISLLSAFLFASTVQADDFSDIVNNGAPFRIRNTNKNLCVGDGGVIKPGANTFRMVDCGSDPTVETFTYDAATKQIKSVAKPGLCWNDGIQQLDYRVQSMLLLHPCSTSADAVNPRNQFTFLQSGSAVTVTSPNLDRFCMDDGGSYSPGGSPVWMQAACNKLTGLTWINTNQVFQLQRVTTPVATVVPQYVPDSTPVPTATLDDIMKRKAHFRILPMIKTNLCIGDGGATTAGDTIFKSLWCGSDSAAESFVYNPVTKQIESVAKTGLCWSSTDVGQPLRLDACAAEGVSAPGQEFVITELSWGNGRYVIIQKPSMAGGCLDEGPAWWPAGTDMPTAKVVTLSACNEGNLKEVSTWYQVFRLQPLSNPEPEPTTVTPSPEPAATEPEPTPASSLPSSAPSPSTAEPTPEPAASEPASTPTATPSASPSPSQGGPTPTIPQPPSPAPTPSVTVPVSDPEPTPSVSVPKPTAASPPKACGSD</sequence>
<dbReference type="SUPFAM" id="SSF50370">
    <property type="entry name" value="Ricin B-like lectins"/>
    <property type="match status" value="2"/>
</dbReference>
<feature type="region of interest" description="Disordered" evidence="1">
    <location>
        <begin position="369"/>
        <end position="485"/>
    </location>
</feature>
<evidence type="ECO:0000313" key="4">
    <source>
        <dbReference type="Proteomes" id="UP000794436"/>
    </source>
</evidence>
<feature type="signal peptide" evidence="2">
    <location>
        <begin position="1"/>
        <end position="21"/>
    </location>
</feature>
<reference evidence="3" key="1">
    <citation type="submission" date="2019-03" db="EMBL/GenBank/DDBJ databases">
        <title>Long read genome sequence of the mycoparasitic Pythium oligandrum ATCC 38472 isolated from sugarbeet rhizosphere.</title>
        <authorList>
            <person name="Gaulin E."/>
        </authorList>
    </citation>
    <scope>NUCLEOTIDE SEQUENCE</scope>
    <source>
        <strain evidence="3">ATCC 38472_TT</strain>
    </source>
</reference>
<dbReference type="EMBL" id="SPLM01000001">
    <property type="protein sequence ID" value="TMW69680.1"/>
    <property type="molecule type" value="Genomic_DNA"/>
</dbReference>
<evidence type="ECO:0008006" key="5">
    <source>
        <dbReference type="Google" id="ProtNLM"/>
    </source>
</evidence>
<keyword evidence="4" id="KW-1185">Reference proteome</keyword>
<evidence type="ECO:0000313" key="3">
    <source>
        <dbReference type="EMBL" id="TMW69680.1"/>
    </source>
</evidence>
<dbReference type="Proteomes" id="UP000794436">
    <property type="component" value="Unassembled WGS sequence"/>
</dbReference>
<evidence type="ECO:0000256" key="2">
    <source>
        <dbReference type="SAM" id="SignalP"/>
    </source>
</evidence>
<feature type="compositionally biased region" description="Pro residues" evidence="1">
    <location>
        <begin position="441"/>
        <end position="452"/>
    </location>
</feature>
<evidence type="ECO:0000256" key="1">
    <source>
        <dbReference type="SAM" id="MobiDB-lite"/>
    </source>
</evidence>
<dbReference type="AlphaFoldDB" id="A0A8K1CVY3"/>
<keyword evidence="2" id="KW-0732">Signal</keyword>
<feature type="chain" id="PRO_5035475462" description="Ricin B lectin domain-containing protein" evidence="2">
    <location>
        <begin position="22"/>
        <end position="485"/>
    </location>
</feature>
<protein>
    <recommendedName>
        <fullName evidence="5">Ricin B lectin domain-containing protein</fullName>
    </recommendedName>
</protein>
<accession>A0A8K1CVY3</accession>
<feature type="compositionally biased region" description="Low complexity" evidence="1">
    <location>
        <begin position="377"/>
        <end position="440"/>
    </location>
</feature>
<proteinExistence type="predicted"/>
<dbReference type="PRINTS" id="PR01217">
    <property type="entry name" value="PRICHEXTENSN"/>
</dbReference>
<organism evidence="3 4">
    <name type="scientific">Pythium oligandrum</name>
    <name type="common">Mycoparasitic fungus</name>
    <dbReference type="NCBI Taxonomy" id="41045"/>
    <lineage>
        <taxon>Eukaryota</taxon>
        <taxon>Sar</taxon>
        <taxon>Stramenopiles</taxon>
        <taxon>Oomycota</taxon>
        <taxon>Peronosporomycetes</taxon>
        <taxon>Pythiales</taxon>
        <taxon>Pythiaceae</taxon>
        <taxon>Pythium</taxon>
    </lineage>
</organism>